<accession>A0A6I6ML96</accession>
<dbReference type="PROSITE" id="PS51123">
    <property type="entry name" value="OMPA_2"/>
    <property type="match status" value="1"/>
</dbReference>
<proteinExistence type="predicted"/>
<dbReference type="CDD" id="cd07185">
    <property type="entry name" value="OmpA_C-like"/>
    <property type="match status" value="1"/>
</dbReference>
<dbReference type="Pfam" id="PF00691">
    <property type="entry name" value="OmpA"/>
    <property type="match status" value="1"/>
</dbReference>
<evidence type="ECO:0000259" key="6">
    <source>
        <dbReference type="PROSITE" id="PS51123"/>
    </source>
</evidence>
<name>A0A6I6ML96_9CAUL</name>
<evidence type="ECO:0000313" key="7">
    <source>
        <dbReference type="EMBL" id="QGZ95479.1"/>
    </source>
</evidence>
<dbReference type="RefSeq" id="WP_158766336.1">
    <property type="nucleotide sequence ID" value="NZ_CP047045.1"/>
</dbReference>
<dbReference type="InterPro" id="IPR006664">
    <property type="entry name" value="OMP_bac"/>
</dbReference>
<keyword evidence="3" id="KW-0998">Cell outer membrane</keyword>
<dbReference type="PRINTS" id="PR01021">
    <property type="entry name" value="OMPADOMAIN"/>
</dbReference>
<dbReference type="InterPro" id="IPR036737">
    <property type="entry name" value="OmpA-like_sf"/>
</dbReference>
<dbReference type="PANTHER" id="PTHR30329:SF21">
    <property type="entry name" value="LIPOPROTEIN YIAD-RELATED"/>
    <property type="match status" value="1"/>
</dbReference>
<dbReference type="Proteomes" id="UP000431269">
    <property type="component" value="Chromosome"/>
</dbReference>
<dbReference type="AlphaFoldDB" id="A0A6I6ML96"/>
<evidence type="ECO:0000313" key="8">
    <source>
        <dbReference type="Proteomes" id="UP000431269"/>
    </source>
</evidence>
<keyword evidence="8" id="KW-1185">Reference proteome</keyword>
<protein>
    <submittedName>
        <fullName evidence="7">Root adhesin</fullName>
    </submittedName>
</protein>
<comment type="subcellular location">
    <subcellularLocation>
        <location evidence="1">Cell outer membrane</location>
    </subcellularLocation>
</comment>
<dbReference type="InterPro" id="IPR050330">
    <property type="entry name" value="Bact_OuterMem_StrucFunc"/>
</dbReference>
<evidence type="ECO:0000256" key="3">
    <source>
        <dbReference type="ARBA" id="ARBA00023237"/>
    </source>
</evidence>
<feature type="domain" description="OmpA-like" evidence="6">
    <location>
        <begin position="166"/>
        <end position="283"/>
    </location>
</feature>
<dbReference type="PANTHER" id="PTHR30329">
    <property type="entry name" value="STATOR ELEMENT OF FLAGELLAR MOTOR COMPLEX"/>
    <property type="match status" value="1"/>
</dbReference>
<gene>
    <name evidence="7" type="primary">oprF_1</name>
    <name evidence="7" type="ORF">DSM104635_02328</name>
</gene>
<evidence type="ECO:0000256" key="1">
    <source>
        <dbReference type="ARBA" id="ARBA00004442"/>
    </source>
</evidence>
<dbReference type="EMBL" id="CP047045">
    <property type="protein sequence ID" value="QGZ95479.1"/>
    <property type="molecule type" value="Genomic_DNA"/>
</dbReference>
<dbReference type="Gene3D" id="3.30.1330.60">
    <property type="entry name" value="OmpA-like domain"/>
    <property type="match status" value="1"/>
</dbReference>
<evidence type="ECO:0000256" key="5">
    <source>
        <dbReference type="SAM" id="MobiDB-lite"/>
    </source>
</evidence>
<keyword evidence="2 4" id="KW-0472">Membrane</keyword>
<evidence type="ECO:0000256" key="2">
    <source>
        <dbReference type="ARBA" id="ARBA00023136"/>
    </source>
</evidence>
<reference evidence="8" key="1">
    <citation type="submission" date="2019-12" db="EMBL/GenBank/DDBJ databases">
        <title>Complete genome of Terracaulis silvestris 0127_4.</title>
        <authorList>
            <person name="Vieira S."/>
            <person name="Riedel T."/>
            <person name="Sproer C."/>
            <person name="Pascual J."/>
            <person name="Boedeker C."/>
            <person name="Overmann J."/>
        </authorList>
    </citation>
    <scope>NUCLEOTIDE SEQUENCE [LARGE SCALE GENOMIC DNA]</scope>
    <source>
        <strain evidence="8">0127_4</strain>
    </source>
</reference>
<feature type="region of interest" description="Disordered" evidence="5">
    <location>
        <begin position="255"/>
        <end position="286"/>
    </location>
</feature>
<dbReference type="SUPFAM" id="SSF103088">
    <property type="entry name" value="OmpA-like"/>
    <property type="match status" value="1"/>
</dbReference>
<dbReference type="InterPro" id="IPR006665">
    <property type="entry name" value="OmpA-like"/>
</dbReference>
<sequence length="286" mass="30939">MYPRALTPVMASLVFGTSVQPSFAYADESYDLGGDSARLGADGYEVTGVIETQEQSAQRGASYHGPRIPVPTAYSPRIVASEDTCMGSRSFGLQLAGFGVSFGTTWQDRQCMRIKNARQLNALGYQRAAIALLCQDDEVFDAMERAGTPCPGLELVTFEPPPPEVPAEPPLISFDDVLFDFDRATLRPEADAILAPALELLQADPAMAVEIEGHTDWIGSDGYNDGLSRRRAQAVVEWLVARGIERERISAVGRGESEPVATNATAAGRQLNRRVEVRRRAGTSSS</sequence>
<dbReference type="GO" id="GO:0009279">
    <property type="term" value="C:cell outer membrane"/>
    <property type="evidence" value="ECO:0007669"/>
    <property type="project" value="UniProtKB-SubCell"/>
</dbReference>
<dbReference type="KEGG" id="tsv:DSM104635_02328"/>
<organism evidence="7 8">
    <name type="scientific">Terricaulis silvestris</name>
    <dbReference type="NCBI Taxonomy" id="2686094"/>
    <lineage>
        <taxon>Bacteria</taxon>
        <taxon>Pseudomonadati</taxon>
        <taxon>Pseudomonadota</taxon>
        <taxon>Alphaproteobacteria</taxon>
        <taxon>Caulobacterales</taxon>
        <taxon>Caulobacteraceae</taxon>
        <taxon>Terricaulis</taxon>
    </lineage>
</organism>
<evidence type="ECO:0000256" key="4">
    <source>
        <dbReference type="PROSITE-ProRule" id="PRU00473"/>
    </source>
</evidence>